<evidence type="ECO:0000256" key="8">
    <source>
        <dbReference type="HAMAP-Rule" id="MF_00265"/>
    </source>
</evidence>
<dbReference type="GO" id="GO:0016787">
    <property type="term" value="F:hydrolase activity"/>
    <property type="evidence" value="ECO:0007669"/>
    <property type="project" value="UniProtKB-KW"/>
</dbReference>
<dbReference type="HAMAP" id="MF_00265">
    <property type="entry name" value="VapC_Nob1"/>
    <property type="match status" value="1"/>
</dbReference>
<evidence type="ECO:0000256" key="6">
    <source>
        <dbReference type="ARBA" id="ARBA00022842"/>
    </source>
</evidence>
<dbReference type="InterPro" id="IPR050556">
    <property type="entry name" value="Type_II_TA_system_RNase"/>
</dbReference>
<dbReference type="RefSeq" id="WP_134761109.1">
    <property type="nucleotide sequence ID" value="NZ_SOZD01000002.1"/>
</dbReference>
<keyword evidence="2 8" id="KW-1277">Toxin-antitoxin system</keyword>
<comment type="caution">
    <text evidence="10">The sequence shown here is derived from an EMBL/GenBank/DDBJ whole genome shotgun (WGS) entry which is preliminary data.</text>
</comment>
<dbReference type="PANTHER" id="PTHR33653:SF1">
    <property type="entry name" value="RIBONUCLEASE VAPC2"/>
    <property type="match status" value="1"/>
</dbReference>
<reference evidence="10 11" key="1">
    <citation type="submission" date="2019-03" db="EMBL/GenBank/DDBJ databases">
        <title>Jiella endophytica sp. nov., a novel endophytic bacterium isolated from root of Ficus microcarpa Linn. f.</title>
        <authorList>
            <person name="Tuo L."/>
        </authorList>
    </citation>
    <scope>NUCLEOTIDE SEQUENCE [LARGE SCALE GENOMIC DNA]</scope>
    <source>
        <strain evidence="10 11">CBS5Q-3</strain>
    </source>
</reference>
<dbReference type="Gene3D" id="3.40.50.1010">
    <property type="entry name" value="5'-nuclease"/>
    <property type="match status" value="1"/>
</dbReference>
<feature type="binding site" evidence="8">
    <location>
        <position position="5"/>
    </location>
    <ligand>
        <name>Mg(2+)</name>
        <dbReference type="ChEBI" id="CHEBI:18420"/>
    </ligand>
</feature>
<evidence type="ECO:0000256" key="3">
    <source>
        <dbReference type="ARBA" id="ARBA00022722"/>
    </source>
</evidence>
<gene>
    <name evidence="8" type="primary">vapC</name>
    <name evidence="10" type="ORF">E3C22_06020</name>
</gene>
<evidence type="ECO:0000256" key="7">
    <source>
        <dbReference type="ARBA" id="ARBA00038093"/>
    </source>
</evidence>
<keyword evidence="4 8" id="KW-0479">Metal-binding</keyword>
<dbReference type="SUPFAM" id="SSF88723">
    <property type="entry name" value="PIN domain-like"/>
    <property type="match status" value="1"/>
</dbReference>
<dbReference type="EC" id="3.1.-.-" evidence="8"/>
<feature type="binding site" evidence="8">
    <location>
        <position position="104"/>
    </location>
    <ligand>
        <name>Mg(2+)</name>
        <dbReference type="ChEBI" id="CHEBI:18420"/>
    </ligand>
</feature>
<evidence type="ECO:0000256" key="5">
    <source>
        <dbReference type="ARBA" id="ARBA00022801"/>
    </source>
</evidence>
<keyword evidence="5 8" id="KW-0378">Hydrolase</keyword>
<dbReference type="GO" id="GO:0000287">
    <property type="term" value="F:magnesium ion binding"/>
    <property type="evidence" value="ECO:0007669"/>
    <property type="project" value="UniProtKB-UniRule"/>
</dbReference>
<keyword evidence="3 8" id="KW-0540">Nuclease</keyword>
<evidence type="ECO:0000313" key="11">
    <source>
        <dbReference type="Proteomes" id="UP000298179"/>
    </source>
</evidence>
<evidence type="ECO:0000256" key="1">
    <source>
        <dbReference type="ARBA" id="ARBA00001946"/>
    </source>
</evidence>
<comment type="function">
    <text evidence="8">Toxic component of a toxin-antitoxin (TA) system. An RNase.</text>
</comment>
<protein>
    <recommendedName>
        <fullName evidence="8">Ribonuclease VapC</fullName>
        <shortName evidence="8">RNase VapC</shortName>
        <ecNumber evidence="8">3.1.-.-</ecNumber>
    </recommendedName>
    <alternativeName>
        <fullName evidence="8">Toxin VapC</fullName>
    </alternativeName>
</protein>
<dbReference type="CDD" id="cd18731">
    <property type="entry name" value="PIN_NgFitB-like"/>
    <property type="match status" value="1"/>
</dbReference>
<comment type="similarity">
    <text evidence="7 8">Belongs to the PINc/VapC protein family.</text>
</comment>
<dbReference type="GO" id="GO:0004540">
    <property type="term" value="F:RNA nuclease activity"/>
    <property type="evidence" value="ECO:0007669"/>
    <property type="project" value="InterPro"/>
</dbReference>
<feature type="domain" description="PIN" evidence="9">
    <location>
        <begin position="2"/>
        <end position="123"/>
    </location>
</feature>
<evidence type="ECO:0000313" key="10">
    <source>
        <dbReference type="EMBL" id="TFF24940.1"/>
    </source>
</evidence>
<keyword evidence="11" id="KW-1185">Reference proteome</keyword>
<dbReference type="GO" id="GO:0090729">
    <property type="term" value="F:toxin activity"/>
    <property type="evidence" value="ECO:0007669"/>
    <property type="project" value="UniProtKB-KW"/>
</dbReference>
<dbReference type="Proteomes" id="UP000298179">
    <property type="component" value="Unassembled WGS sequence"/>
</dbReference>
<dbReference type="EMBL" id="SOZD01000002">
    <property type="protein sequence ID" value="TFF24940.1"/>
    <property type="molecule type" value="Genomic_DNA"/>
</dbReference>
<comment type="cofactor">
    <cofactor evidence="1 8">
        <name>Mg(2+)</name>
        <dbReference type="ChEBI" id="CHEBI:18420"/>
    </cofactor>
</comment>
<evidence type="ECO:0000256" key="2">
    <source>
        <dbReference type="ARBA" id="ARBA00022649"/>
    </source>
</evidence>
<dbReference type="InterPro" id="IPR002716">
    <property type="entry name" value="PIN_dom"/>
</dbReference>
<dbReference type="AlphaFoldDB" id="A0A4Y8RPI6"/>
<dbReference type="Pfam" id="PF01850">
    <property type="entry name" value="PIN"/>
    <property type="match status" value="1"/>
</dbReference>
<name>A0A4Y8RPI6_9HYPH</name>
<keyword evidence="6 8" id="KW-0460">Magnesium</keyword>
<evidence type="ECO:0000259" key="9">
    <source>
        <dbReference type="Pfam" id="PF01850"/>
    </source>
</evidence>
<evidence type="ECO:0000256" key="4">
    <source>
        <dbReference type="ARBA" id="ARBA00022723"/>
    </source>
</evidence>
<dbReference type="InterPro" id="IPR022907">
    <property type="entry name" value="VapC_family"/>
</dbReference>
<proteinExistence type="inferred from homology"/>
<accession>A0A4Y8RPI6</accession>
<dbReference type="OrthoDB" id="5458135at2"/>
<organism evidence="10 11">
    <name type="scientific">Jiella endophytica</name>
    <dbReference type="NCBI Taxonomy" id="2558362"/>
    <lineage>
        <taxon>Bacteria</taxon>
        <taxon>Pseudomonadati</taxon>
        <taxon>Pseudomonadota</taxon>
        <taxon>Alphaproteobacteria</taxon>
        <taxon>Hyphomicrobiales</taxon>
        <taxon>Aurantimonadaceae</taxon>
        <taxon>Jiella</taxon>
    </lineage>
</organism>
<keyword evidence="8" id="KW-0800">Toxin</keyword>
<dbReference type="InterPro" id="IPR029060">
    <property type="entry name" value="PIN-like_dom_sf"/>
</dbReference>
<sequence length="139" mass="15440">MIILDTNVVSEMMRPIPERRVIRWLDQQDMDAVFLTAISEAELRYGIAIMPDGRRKKLLADSLAATLSEDFGSRILPFGKKAAEAYAVIRSKRRAIGRPIKEMDAQIAAIAASHGADIATRNVKDFDDCGVTVIDPWLP</sequence>
<dbReference type="PANTHER" id="PTHR33653">
    <property type="entry name" value="RIBONUCLEASE VAPC2"/>
    <property type="match status" value="1"/>
</dbReference>